<protein>
    <submittedName>
        <fullName evidence="5">Sulfatase</fullName>
    </submittedName>
</protein>
<dbReference type="HOGENOM" id="CLU_006332_7_2_0"/>
<dbReference type="InterPro" id="IPR017850">
    <property type="entry name" value="Alkaline_phosphatase_core_sf"/>
</dbReference>
<feature type="chain" id="PRO_5003256508" evidence="3">
    <location>
        <begin position="23"/>
        <end position="626"/>
    </location>
</feature>
<evidence type="ECO:0000313" key="6">
    <source>
        <dbReference type="Proteomes" id="UP000006860"/>
    </source>
</evidence>
<comment type="similarity">
    <text evidence="1">Belongs to the sulfatase family.</text>
</comment>
<dbReference type="PANTHER" id="PTHR42693:SF53">
    <property type="entry name" value="ENDO-4-O-SULFATASE"/>
    <property type="match status" value="1"/>
</dbReference>
<dbReference type="SUPFAM" id="SSF48371">
    <property type="entry name" value="ARM repeat"/>
    <property type="match status" value="1"/>
</dbReference>
<dbReference type="Proteomes" id="UP000006860">
    <property type="component" value="Chromosome"/>
</dbReference>
<proteinExistence type="inferred from homology"/>
<keyword evidence="6" id="KW-1185">Reference proteome</keyword>
<dbReference type="KEGG" id="pbs:Plabr_3463"/>
<accession>F0SN31</accession>
<keyword evidence="2" id="KW-0378">Hydrolase</keyword>
<dbReference type="eggNOG" id="COG1413">
    <property type="taxonomic scope" value="Bacteria"/>
</dbReference>
<evidence type="ECO:0000256" key="2">
    <source>
        <dbReference type="ARBA" id="ARBA00022801"/>
    </source>
</evidence>
<organism evidence="5 6">
    <name type="scientific">Rubinisphaera brasiliensis (strain ATCC 49424 / DSM 5305 / JCM 21570 / IAM 15109 / NBRC 103401 / IFAM 1448)</name>
    <name type="common">Planctomyces brasiliensis</name>
    <dbReference type="NCBI Taxonomy" id="756272"/>
    <lineage>
        <taxon>Bacteria</taxon>
        <taxon>Pseudomonadati</taxon>
        <taxon>Planctomycetota</taxon>
        <taxon>Planctomycetia</taxon>
        <taxon>Planctomycetales</taxon>
        <taxon>Planctomycetaceae</taxon>
        <taxon>Rubinisphaera</taxon>
    </lineage>
</organism>
<keyword evidence="3" id="KW-0732">Signal</keyword>
<dbReference type="eggNOG" id="COG3119">
    <property type="taxonomic scope" value="Bacteria"/>
</dbReference>
<name>F0SN31_RUBBR</name>
<sequence length="626" mass="71369">MRLIVFCTLLTAAWMSTLSAQAADRPNILWITSEDNGIELGCYGDDYADTPNIDKLAEKGMRYNYCWSNAPVCAPARTTIISGMYPTSLGAQHMRSQQPMPQGMKMYPQYLREAGYYCTNNSKEDYNLEKPGQVWDDSSRKAHWKNRKDGQPFFAIFNHTVSHESQLRKRPHTAVHDPAKAPIPAYHPDIPESRQDWAQYYDKLTEMDEKVGQNLQELAEAGLMEDTIIFYYGDHGSGMPRHKRWPYNSGLHVPLVVHFPEKYKDLAPEEYTTGGASDRLVSFVDLAPTLLSLCGVKPPQEWQGHAFAGKFETEDQPYIFGFRGRMDERIDMVRSMRNERFMYIRHFYPHRPYGQFVHYMFQTPTTRKWYQMHLDGQLTDAQDLFWRTKPVEELYDLQADPDEVNSLVDDPQYAETLKEMREVLGKKMQETMDVGIVPEAEMNQVCDGKSPYDLVRQGKLTGDYDRAIAAAFLATRATADEVTNEALVNALSDDQATVRYWATIFTLREGEQVVPDVRSHLLDRLDDSSSSVRVIAAETLATYGQEEDLARSLDVLVKAADLRQSDVYTAIAAWNSLDELDDKAASVRDRLAELPEQAKGTPGRMSSYIPRLKQKTLADLDGKPLP</sequence>
<dbReference type="Gene3D" id="3.40.720.10">
    <property type="entry name" value="Alkaline Phosphatase, subunit A"/>
    <property type="match status" value="1"/>
</dbReference>
<reference evidence="6" key="1">
    <citation type="submission" date="2011-02" db="EMBL/GenBank/DDBJ databases">
        <title>The complete genome of Planctomyces brasiliensis DSM 5305.</title>
        <authorList>
            <person name="Lucas S."/>
            <person name="Copeland A."/>
            <person name="Lapidus A."/>
            <person name="Bruce D."/>
            <person name="Goodwin L."/>
            <person name="Pitluck S."/>
            <person name="Kyrpides N."/>
            <person name="Mavromatis K."/>
            <person name="Pagani I."/>
            <person name="Ivanova N."/>
            <person name="Ovchinnikova G."/>
            <person name="Lu M."/>
            <person name="Detter J.C."/>
            <person name="Han C."/>
            <person name="Land M."/>
            <person name="Hauser L."/>
            <person name="Markowitz V."/>
            <person name="Cheng J.-F."/>
            <person name="Hugenholtz P."/>
            <person name="Woyke T."/>
            <person name="Wu D."/>
            <person name="Tindall B."/>
            <person name="Pomrenke H.G."/>
            <person name="Brambilla E."/>
            <person name="Klenk H.-P."/>
            <person name="Eisen J.A."/>
        </authorList>
    </citation>
    <scope>NUCLEOTIDE SEQUENCE [LARGE SCALE GENOMIC DNA]</scope>
    <source>
        <strain evidence="6">ATCC 49424 / DSM 5305 / JCM 21570 / NBRC 103401 / IFAM 1448</strain>
    </source>
</reference>
<dbReference type="InterPro" id="IPR050738">
    <property type="entry name" value="Sulfatase"/>
</dbReference>
<dbReference type="AlphaFoldDB" id="F0SN31"/>
<evidence type="ECO:0000313" key="5">
    <source>
        <dbReference type="EMBL" id="ADY61060.1"/>
    </source>
</evidence>
<gene>
    <name evidence="5" type="ordered locus">Plabr_3463</name>
</gene>
<feature type="domain" description="Sulfatase N-terminal" evidence="4">
    <location>
        <begin position="26"/>
        <end position="296"/>
    </location>
</feature>
<dbReference type="PANTHER" id="PTHR42693">
    <property type="entry name" value="ARYLSULFATASE FAMILY MEMBER"/>
    <property type="match status" value="1"/>
</dbReference>
<feature type="signal peptide" evidence="3">
    <location>
        <begin position="1"/>
        <end position="22"/>
    </location>
</feature>
<dbReference type="EMBL" id="CP002546">
    <property type="protein sequence ID" value="ADY61060.1"/>
    <property type="molecule type" value="Genomic_DNA"/>
</dbReference>
<evidence type="ECO:0000256" key="1">
    <source>
        <dbReference type="ARBA" id="ARBA00008779"/>
    </source>
</evidence>
<dbReference type="Gene3D" id="1.25.10.10">
    <property type="entry name" value="Leucine-rich Repeat Variant"/>
    <property type="match status" value="1"/>
</dbReference>
<dbReference type="InterPro" id="IPR011989">
    <property type="entry name" value="ARM-like"/>
</dbReference>
<dbReference type="Pfam" id="PF00884">
    <property type="entry name" value="Sulfatase"/>
    <property type="match status" value="1"/>
</dbReference>
<dbReference type="InterPro" id="IPR016024">
    <property type="entry name" value="ARM-type_fold"/>
</dbReference>
<dbReference type="CDD" id="cd16027">
    <property type="entry name" value="SGSH"/>
    <property type="match status" value="1"/>
</dbReference>
<dbReference type="STRING" id="756272.Plabr_3463"/>
<evidence type="ECO:0000259" key="4">
    <source>
        <dbReference type="Pfam" id="PF00884"/>
    </source>
</evidence>
<dbReference type="SUPFAM" id="SSF53649">
    <property type="entry name" value="Alkaline phosphatase-like"/>
    <property type="match status" value="1"/>
</dbReference>
<evidence type="ECO:0000256" key="3">
    <source>
        <dbReference type="SAM" id="SignalP"/>
    </source>
</evidence>
<dbReference type="RefSeq" id="WP_013629779.1">
    <property type="nucleotide sequence ID" value="NC_015174.1"/>
</dbReference>
<dbReference type="GO" id="GO:0004065">
    <property type="term" value="F:arylsulfatase activity"/>
    <property type="evidence" value="ECO:0007669"/>
    <property type="project" value="TreeGrafter"/>
</dbReference>
<dbReference type="InterPro" id="IPR000917">
    <property type="entry name" value="Sulfatase_N"/>
</dbReference>